<dbReference type="Pfam" id="PF00378">
    <property type="entry name" value="ECH_1"/>
    <property type="match status" value="1"/>
</dbReference>
<dbReference type="Proteomes" id="UP000672934">
    <property type="component" value="Unassembled WGS sequence"/>
</dbReference>
<dbReference type="GO" id="GO:0018812">
    <property type="term" value="F:3-hydroxyacyl-CoA dehydratase activity"/>
    <property type="evidence" value="ECO:0007669"/>
    <property type="project" value="UniProtKB-EC"/>
</dbReference>
<dbReference type="Gene3D" id="3.90.226.10">
    <property type="entry name" value="2-enoyl-CoA Hydratase, Chain A, domain 1"/>
    <property type="match status" value="1"/>
</dbReference>
<evidence type="ECO:0000313" key="3">
    <source>
        <dbReference type="EMBL" id="CAG2151585.1"/>
    </source>
</evidence>
<dbReference type="GO" id="GO:0006635">
    <property type="term" value="P:fatty acid beta-oxidation"/>
    <property type="evidence" value="ECO:0007669"/>
    <property type="project" value="TreeGrafter"/>
</dbReference>
<keyword evidence="2 3" id="KW-0456">Lyase</keyword>
<dbReference type="PANTHER" id="PTHR11941:SF54">
    <property type="entry name" value="ENOYL-COA HYDRATASE, MITOCHONDRIAL"/>
    <property type="match status" value="1"/>
</dbReference>
<dbReference type="PANTHER" id="PTHR11941">
    <property type="entry name" value="ENOYL-COA HYDRATASE-RELATED"/>
    <property type="match status" value="1"/>
</dbReference>
<evidence type="ECO:0000256" key="1">
    <source>
        <dbReference type="ARBA" id="ARBA00005254"/>
    </source>
</evidence>
<organism evidence="3 4">
    <name type="scientific">Cupriavidus yeoncheonensis</name>
    <dbReference type="NCBI Taxonomy" id="1462994"/>
    <lineage>
        <taxon>Bacteria</taxon>
        <taxon>Pseudomonadati</taxon>
        <taxon>Pseudomonadota</taxon>
        <taxon>Betaproteobacteria</taxon>
        <taxon>Burkholderiales</taxon>
        <taxon>Burkholderiaceae</taxon>
        <taxon>Cupriavidus</taxon>
    </lineage>
</organism>
<accession>A0A916IXB9</accession>
<comment type="similarity">
    <text evidence="1">Belongs to the enoyl-CoA hydratase/isomerase family.</text>
</comment>
<dbReference type="Gene3D" id="1.10.12.10">
    <property type="entry name" value="Lyase 2-enoyl-coa Hydratase, Chain A, domain 2"/>
    <property type="match status" value="1"/>
</dbReference>
<dbReference type="InterPro" id="IPR001753">
    <property type="entry name" value="Enoyl-CoA_hydra/iso"/>
</dbReference>
<proteinExistence type="inferred from homology"/>
<dbReference type="AlphaFoldDB" id="A0A916IXB9"/>
<reference evidence="3" key="1">
    <citation type="submission" date="2021-03" db="EMBL/GenBank/DDBJ databases">
        <authorList>
            <person name="Peeters C."/>
        </authorList>
    </citation>
    <scope>NUCLEOTIDE SEQUENCE</scope>
    <source>
        <strain evidence="3">LMG 31506</strain>
    </source>
</reference>
<gene>
    <name evidence="3" type="primary">crt_8</name>
    <name evidence="3" type="ORF">LMG31506_04451</name>
</gene>
<dbReference type="CDD" id="cd06558">
    <property type="entry name" value="crotonase-like"/>
    <property type="match status" value="1"/>
</dbReference>
<evidence type="ECO:0000256" key="2">
    <source>
        <dbReference type="ARBA" id="ARBA00023239"/>
    </source>
</evidence>
<dbReference type="InterPro" id="IPR014748">
    <property type="entry name" value="Enoyl-CoA_hydra_C"/>
</dbReference>
<dbReference type="EMBL" id="CAJPUY010000017">
    <property type="protein sequence ID" value="CAG2151585.1"/>
    <property type="molecule type" value="Genomic_DNA"/>
</dbReference>
<dbReference type="SUPFAM" id="SSF52096">
    <property type="entry name" value="ClpP/crotonase"/>
    <property type="match status" value="1"/>
</dbReference>
<sequence>MPVQTMSPFLDIQREGAIAVVTMNRPETRNALSDNDAVEALVAMCEAVNRDHSVRVVVLTGAGPAFSSGGNLKSLRTTFGRESGEPVMARYAYRDGIQRLPLALSNLEVPVIAAVNGPALGAGNDLVCTCDIRIASEQAIFAATFVKLGLIPGDGGAWLLPRAVGMSRAAELCFTGDTIDAAQALEWGLVSRVVPPEALMPTAMELAQRIAANPGHALRMAKRLLKEGQHARLDTILEMSAGFQALAHHTADHEAALDSYMAKLKR</sequence>
<name>A0A916IXB9_9BURK</name>
<dbReference type="EC" id="4.2.1.150" evidence="3"/>
<protein>
    <submittedName>
        <fullName evidence="3">Short-chain-enoyl-CoA hydratase</fullName>
        <ecNumber evidence="3">4.2.1.150</ecNumber>
    </submittedName>
</protein>
<evidence type="ECO:0000313" key="4">
    <source>
        <dbReference type="Proteomes" id="UP000672934"/>
    </source>
</evidence>
<comment type="caution">
    <text evidence="3">The sequence shown here is derived from an EMBL/GenBank/DDBJ whole genome shotgun (WGS) entry which is preliminary data.</text>
</comment>
<dbReference type="NCBIfam" id="NF006699">
    <property type="entry name" value="PRK09245.1"/>
    <property type="match status" value="1"/>
</dbReference>
<dbReference type="InterPro" id="IPR029045">
    <property type="entry name" value="ClpP/crotonase-like_dom_sf"/>
</dbReference>
<keyword evidence="4" id="KW-1185">Reference proteome</keyword>